<evidence type="ECO:0000313" key="3">
    <source>
        <dbReference type="Proteomes" id="UP000194266"/>
    </source>
</evidence>
<feature type="region of interest" description="Disordered" evidence="1">
    <location>
        <begin position="89"/>
        <end position="114"/>
    </location>
</feature>
<accession>A0ABX3Y9S7</accession>
<dbReference type="PROSITE" id="PS51257">
    <property type="entry name" value="PROKAR_LIPOPROTEIN"/>
    <property type="match status" value="1"/>
</dbReference>
<feature type="region of interest" description="Disordered" evidence="1">
    <location>
        <begin position="37"/>
        <end position="77"/>
    </location>
</feature>
<keyword evidence="3" id="KW-1185">Reference proteome</keyword>
<feature type="compositionally biased region" description="Low complexity" evidence="1">
    <location>
        <begin position="89"/>
        <end position="106"/>
    </location>
</feature>
<comment type="caution">
    <text evidence="2">The sequence shown here is derived from an EMBL/GenBank/DDBJ whole genome shotgun (WGS) entry which is preliminary data.</text>
</comment>
<evidence type="ECO:0000313" key="2">
    <source>
        <dbReference type="EMBL" id="OSZ55714.1"/>
    </source>
</evidence>
<dbReference type="EMBL" id="MRYD01000429">
    <property type="protein sequence ID" value="OSZ55714.1"/>
    <property type="molecule type" value="Genomic_DNA"/>
</dbReference>
<evidence type="ECO:0000256" key="1">
    <source>
        <dbReference type="SAM" id="MobiDB-lite"/>
    </source>
</evidence>
<organism evidence="2 3">
    <name type="scientific">Streptomyces pharetrae CZA14</name>
    <dbReference type="NCBI Taxonomy" id="1144883"/>
    <lineage>
        <taxon>Bacteria</taxon>
        <taxon>Bacillati</taxon>
        <taxon>Actinomycetota</taxon>
        <taxon>Actinomycetes</taxon>
        <taxon>Kitasatosporales</taxon>
        <taxon>Streptomycetaceae</taxon>
        <taxon>Streptomyces</taxon>
    </lineage>
</organism>
<proteinExistence type="predicted"/>
<name>A0ABX3Y9S7_9ACTN</name>
<dbReference type="Proteomes" id="UP000194266">
    <property type="component" value="Unassembled WGS sequence"/>
</dbReference>
<evidence type="ECO:0008006" key="4">
    <source>
        <dbReference type="Google" id="ProtNLM"/>
    </source>
</evidence>
<gene>
    <name evidence="2" type="ORF">OQI_36955</name>
</gene>
<reference evidence="2 3" key="1">
    <citation type="submission" date="2016-12" db="EMBL/GenBank/DDBJ databases">
        <title>Genome Mining:The Detection of Biosynthetic Gene Clusters to Aid in the Expression of Curamycin A produced by Streptomyces sp. strain CZA14.</title>
        <authorList>
            <person name="Durrell K.A."/>
            <person name="Kirby B.M."/>
            <person name="Khan W."/>
            <person name="Mthethwa T."/>
            <person name="Le Roes-Hill M."/>
        </authorList>
    </citation>
    <scope>NUCLEOTIDE SEQUENCE [LARGE SCALE GENOMIC DNA]</scope>
    <source>
        <strain evidence="2 3">CZA14</strain>
    </source>
</reference>
<feature type="compositionally biased region" description="Low complexity" evidence="1">
    <location>
        <begin position="41"/>
        <end position="56"/>
    </location>
</feature>
<sequence length="226" mass="22794">MNGTRQPGHRRPMPLRSTATALGAVGILTLALTACEGEGGSAASPTPSYSATAQPSVSAGTDAAATPAGQVTAGTGGDAATAATTTAAPAASASPVSGAPSAASTGDAGTDCDHMMPISPDEIAVLRYTPEGGSLSLIFRHGNWDCPTPDSDGPPFVTVGKETFLPLDQAAYITATDPIVASTENQRIGVQEFLDWLEAHPDSGLVFTYHVGADGAIDRLEQVFTP</sequence>
<protein>
    <recommendedName>
        <fullName evidence="4">DUF4232 domain-containing protein</fullName>
    </recommendedName>
</protein>